<dbReference type="Proteomes" id="UP000194699">
    <property type="component" value="Unassembled WGS sequence"/>
</dbReference>
<proteinExistence type="predicted"/>
<dbReference type="RefSeq" id="WP_086249904.1">
    <property type="nucleotide sequence ID" value="NZ_JAPQKA010000039.1"/>
</dbReference>
<protein>
    <recommendedName>
        <fullName evidence="3">Lipoprotein</fullName>
    </recommendedName>
</protein>
<comment type="caution">
    <text evidence="1">The sequence shown here is derived from an EMBL/GenBank/DDBJ whole genome shotgun (WGS) entry which is preliminary data.</text>
</comment>
<accession>A0A2C9X1Z0</accession>
<evidence type="ECO:0008006" key="3">
    <source>
        <dbReference type="Google" id="ProtNLM"/>
    </source>
</evidence>
<sequence>MKIISIGLVLLLTGCVTLNNGPMNKIQIISSNSELINGCKKLGPIHVDIQSLSFNRVAHDELIKQASNYGADTIAIIDRQNLALGHVIIDATALKCYS</sequence>
<organism evidence="1 2">
    <name type="scientific">Acinetobacter baumannii</name>
    <dbReference type="NCBI Taxonomy" id="470"/>
    <lineage>
        <taxon>Bacteria</taxon>
        <taxon>Pseudomonadati</taxon>
        <taxon>Pseudomonadota</taxon>
        <taxon>Gammaproteobacteria</taxon>
        <taxon>Moraxellales</taxon>
        <taxon>Moraxellaceae</taxon>
        <taxon>Acinetobacter</taxon>
        <taxon>Acinetobacter calcoaceticus/baumannii complex</taxon>
    </lineage>
</organism>
<name>A0A2C9X1Z0_ACIBA</name>
<dbReference type="EMBL" id="NGEL01000165">
    <property type="protein sequence ID" value="OTM81818.1"/>
    <property type="molecule type" value="Genomic_DNA"/>
</dbReference>
<reference evidence="1 2" key="1">
    <citation type="submission" date="2017-05" db="EMBL/GenBank/DDBJ databases">
        <authorList>
            <person name="Song R."/>
            <person name="Chenine A.L."/>
            <person name="Ruprecht R.M."/>
        </authorList>
    </citation>
    <scope>NUCLEOTIDE SEQUENCE [LARGE SCALE GENOMIC DNA]</scope>
    <source>
        <strain evidence="1 2">PR350</strain>
    </source>
</reference>
<gene>
    <name evidence="1" type="ORF">B9X95_16320</name>
</gene>
<dbReference type="PROSITE" id="PS51257">
    <property type="entry name" value="PROKAR_LIPOPROTEIN"/>
    <property type="match status" value="1"/>
</dbReference>
<dbReference type="AlphaFoldDB" id="A0A2C9X1Z0"/>
<evidence type="ECO:0000313" key="2">
    <source>
        <dbReference type="Proteomes" id="UP000194699"/>
    </source>
</evidence>
<evidence type="ECO:0000313" key="1">
    <source>
        <dbReference type="EMBL" id="OTM81818.1"/>
    </source>
</evidence>